<dbReference type="EMBL" id="QTSU01000001">
    <property type="protein sequence ID" value="RDZ28078.1"/>
    <property type="molecule type" value="Genomic_DNA"/>
</dbReference>
<evidence type="ECO:0000313" key="3">
    <source>
        <dbReference type="Proteomes" id="UP000264492"/>
    </source>
</evidence>
<keyword evidence="3" id="KW-1185">Reference proteome</keyword>
<protein>
    <submittedName>
        <fullName evidence="2">Uncharacterized protein</fullName>
    </submittedName>
</protein>
<gene>
    <name evidence="2" type="ORF">DX914_02725</name>
</gene>
<proteinExistence type="predicted"/>
<evidence type="ECO:0000313" key="2">
    <source>
        <dbReference type="EMBL" id="RDZ28078.1"/>
    </source>
</evidence>
<reference evidence="2 3" key="1">
    <citation type="submission" date="2018-08" db="EMBL/GenBank/DDBJ databases">
        <title>Lysobacter sp. zong2l5, whole genome shotgun sequence.</title>
        <authorList>
            <person name="Zhang X."/>
            <person name="Feng G."/>
            <person name="Zhu H."/>
        </authorList>
    </citation>
    <scope>NUCLEOTIDE SEQUENCE [LARGE SCALE GENOMIC DNA]</scope>
    <source>
        <strain evidence="3">zong2l5</strain>
    </source>
</reference>
<dbReference type="Proteomes" id="UP000264492">
    <property type="component" value="Unassembled WGS sequence"/>
</dbReference>
<dbReference type="AlphaFoldDB" id="A0A371K2F1"/>
<name>A0A371K2F1_9GAMM</name>
<feature type="coiled-coil region" evidence="1">
    <location>
        <begin position="31"/>
        <end position="90"/>
    </location>
</feature>
<keyword evidence="1" id="KW-0175">Coiled coil</keyword>
<comment type="caution">
    <text evidence="2">The sequence shown here is derived from an EMBL/GenBank/DDBJ whole genome shotgun (WGS) entry which is preliminary data.</text>
</comment>
<evidence type="ECO:0000256" key="1">
    <source>
        <dbReference type="SAM" id="Coils"/>
    </source>
</evidence>
<sequence length="98" mass="11433">MSNSDYLAGQQSVNSLRLWDEQQSRRVARHASEWQAYAVELEAKIQQLRTDRDAAIREWQRYSQGLVDKLKQSEAELHKALQREAALRDQLDGRNPKP</sequence>
<organism evidence="2 3">
    <name type="scientific">Lysobacter silvisoli</name>
    <dbReference type="NCBI Taxonomy" id="2293254"/>
    <lineage>
        <taxon>Bacteria</taxon>
        <taxon>Pseudomonadati</taxon>
        <taxon>Pseudomonadota</taxon>
        <taxon>Gammaproteobacteria</taxon>
        <taxon>Lysobacterales</taxon>
        <taxon>Lysobacteraceae</taxon>
        <taxon>Lysobacter</taxon>
    </lineage>
</organism>
<accession>A0A371K2F1</accession>
<dbReference type="RefSeq" id="WP_115857520.1">
    <property type="nucleotide sequence ID" value="NZ_QTSU01000001.1"/>
</dbReference>